<sequence length="147" mass="17326">MKTSVILVLFGFVLAVGFSVAVTENELAEIADEYEAEKLRGEYDMKENDGEFDEEDLEDNDMAIARSELATEDEEFDERAFDNDDDRDEVSDEGDVTAMEKSADPFIRFRRIGRRIGRRIRRRVRPVRRTIRRAIRRGRRIFRRFRG</sequence>
<evidence type="ECO:0000313" key="4">
    <source>
        <dbReference type="Proteomes" id="UP001159428"/>
    </source>
</evidence>
<dbReference type="AlphaFoldDB" id="A0AAU9WZ30"/>
<feature type="chain" id="PRO_5043919776" evidence="2">
    <location>
        <begin position="22"/>
        <end position="147"/>
    </location>
</feature>
<proteinExistence type="predicted"/>
<dbReference type="EMBL" id="CALNXJ010000024">
    <property type="protein sequence ID" value="CAH3130043.1"/>
    <property type="molecule type" value="Genomic_DNA"/>
</dbReference>
<organism evidence="3 4">
    <name type="scientific">Pocillopora meandrina</name>
    <dbReference type="NCBI Taxonomy" id="46732"/>
    <lineage>
        <taxon>Eukaryota</taxon>
        <taxon>Metazoa</taxon>
        <taxon>Cnidaria</taxon>
        <taxon>Anthozoa</taxon>
        <taxon>Hexacorallia</taxon>
        <taxon>Scleractinia</taxon>
        <taxon>Astrocoeniina</taxon>
        <taxon>Pocilloporidae</taxon>
        <taxon>Pocillopora</taxon>
    </lineage>
</organism>
<feature type="region of interest" description="Disordered" evidence="1">
    <location>
        <begin position="71"/>
        <end position="99"/>
    </location>
</feature>
<evidence type="ECO:0000256" key="2">
    <source>
        <dbReference type="SAM" id="SignalP"/>
    </source>
</evidence>
<gene>
    <name evidence="3" type="ORF">PMEA_00013785</name>
</gene>
<keyword evidence="2" id="KW-0732">Signal</keyword>
<name>A0AAU9WZ30_9CNID</name>
<reference evidence="3 4" key="1">
    <citation type="submission" date="2022-05" db="EMBL/GenBank/DDBJ databases">
        <authorList>
            <consortium name="Genoscope - CEA"/>
            <person name="William W."/>
        </authorList>
    </citation>
    <scope>NUCLEOTIDE SEQUENCE [LARGE SCALE GENOMIC DNA]</scope>
</reference>
<dbReference type="Proteomes" id="UP001159428">
    <property type="component" value="Unassembled WGS sequence"/>
</dbReference>
<feature type="signal peptide" evidence="2">
    <location>
        <begin position="1"/>
        <end position="21"/>
    </location>
</feature>
<keyword evidence="4" id="KW-1185">Reference proteome</keyword>
<accession>A0AAU9WZ30</accession>
<feature type="compositionally biased region" description="Acidic residues" evidence="1">
    <location>
        <begin position="71"/>
        <end position="95"/>
    </location>
</feature>
<comment type="caution">
    <text evidence="3">The sequence shown here is derived from an EMBL/GenBank/DDBJ whole genome shotgun (WGS) entry which is preliminary data.</text>
</comment>
<evidence type="ECO:0000313" key="3">
    <source>
        <dbReference type="EMBL" id="CAH3130043.1"/>
    </source>
</evidence>
<protein>
    <submittedName>
        <fullName evidence="3">Uncharacterized protein</fullName>
    </submittedName>
</protein>
<evidence type="ECO:0000256" key="1">
    <source>
        <dbReference type="SAM" id="MobiDB-lite"/>
    </source>
</evidence>